<sequence>MIHNTKHNILRHNYSSSSSAARKLDVPRGSLAVYVGENTDKSRFVIPVSYLNHPLFQELLKCSEEEHGFDHLMGGLTIPCSENVFLNVTSYLNHELHLLPKCSLRKVLGYIGFSLF</sequence>
<dbReference type="OrthoDB" id="625231at2759"/>
<accession>A0A2G9GB49</accession>
<name>A0A2G9GB49_9LAMI</name>
<protein>
    <recommendedName>
        <fullName evidence="4">Small auxin-up RNA</fullName>
    </recommendedName>
</protein>
<dbReference type="Pfam" id="PF02519">
    <property type="entry name" value="Auxin_inducible"/>
    <property type="match status" value="1"/>
</dbReference>
<evidence type="ECO:0000313" key="3">
    <source>
        <dbReference type="Proteomes" id="UP000231279"/>
    </source>
</evidence>
<dbReference type="PANTHER" id="PTHR31929">
    <property type="entry name" value="SAUR-LIKE AUXIN-RESPONSIVE PROTEIN FAMILY-RELATED"/>
    <property type="match status" value="1"/>
</dbReference>
<organism evidence="2 3">
    <name type="scientific">Handroanthus impetiginosus</name>
    <dbReference type="NCBI Taxonomy" id="429701"/>
    <lineage>
        <taxon>Eukaryota</taxon>
        <taxon>Viridiplantae</taxon>
        <taxon>Streptophyta</taxon>
        <taxon>Embryophyta</taxon>
        <taxon>Tracheophyta</taxon>
        <taxon>Spermatophyta</taxon>
        <taxon>Magnoliopsida</taxon>
        <taxon>eudicotyledons</taxon>
        <taxon>Gunneridae</taxon>
        <taxon>Pentapetalae</taxon>
        <taxon>asterids</taxon>
        <taxon>lamiids</taxon>
        <taxon>Lamiales</taxon>
        <taxon>Bignoniaceae</taxon>
        <taxon>Crescentiina</taxon>
        <taxon>Tabebuia alliance</taxon>
        <taxon>Handroanthus</taxon>
    </lineage>
</organism>
<comment type="similarity">
    <text evidence="1">Belongs to the ARG7 family.</text>
</comment>
<evidence type="ECO:0008006" key="4">
    <source>
        <dbReference type="Google" id="ProtNLM"/>
    </source>
</evidence>
<dbReference type="GO" id="GO:0009733">
    <property type="term" value="P:response to auxin"/>
    <property type="evidence" value="ECO:0007669"/>
    <property type="project" value="InterPro"/>
</dbReference>
<dbReference type="AlphaFoldDB" id="A0A2G9GB49"/>
<proteinExistence type="inferred from homology"/>
<gene>
    <name evidence="2" type="ORF">CDL12_24947</name>
</gene>
<keyword evidence="3" id="KW-1185">Reference proteome</keyword>
<evidence type="ECO:0000256" key="1">
    <source>
        <dbReference type="ARBA" id="ARBA00006974"/>
    </source>
</evidence>
<dbReference type="EMBL" id="NKXS01005875">
    <property type="protein sequence ID" value="PIN02538.1"/>
    <property type="molecule type" value="Genomic_DNA"/>
</dbReference>
<dbReference type="InterPro" id="IPR003676">
    <property type="entry name" value="SAUR_fam"/>
</dbReference>
<comment type="caution">
    <text evidence="2">The sequence shown here is derived from an EMBL/GenBank/DDBJ whole genome shotgun (WGS) entry which is preliminary data.</text>
</comment>
<dbReference type="STRING" id="429701.A0A2G9GB49"/>
<reference evidence="3" key="1">
    <citation type="journal article" date="2018" name="Gigascience">
        <title>Genome assembly of the Pink Ipe (Handroanthus impetiginosus, Bignoniaceae), a highly valued, ecologically keystone Neotropical timber forest tree.</title>
        <authorList>
            <person name="Silva-Junior O.B."/>
            <person name="Grattapaglia D."/>
            <person name="Novaes E."/>
            <person name="Collevatti R.G."/>
        </authorList>
    </citation>
    <scope>NUCLEOTIDE SEQUENCE [LARGE SCALE GENOMIC DNA]</scope>
    <source>
        <strain evidence="3">cv. UFG-1</strain>
    </source>
</reference>
<dbReference type="Proteomes" id="UP000231279">
    <property type="component" value="Unassembled WGS sequence"/>
</dbReference>
<evidence type="ECO:0000313" key="2">
    <source>
        <dbReference type="EMBL" id="PIN02538.1"/>
    </source>
</evidence>